<sequence>MSDTQPEKAKAVPLLLQRDVSPEAESILDVIGNFEHYISTLQEHGVKWSYISEELRKLAAMLNSVGAHKGSGVRVSLGNLIRIHGLDFTRPFLNEAHLGTKLVKYSAYPSVWLAELQWLDLVGDSAQDLLDGDEDLPILHCLDYGFYSNAGQFELNLESLTEGMTEQQKINFEKSVDAKDWQATKIEIAACAYILSHPSLEIIEGGKDGEWGARVAEIAKDLLAAGEIENRQPKSVFGWWNRSSKTKH</sequence>
<organism evidence="1 2">
    <name type="scientific">Pontivivens insulae</name>
    <dbReference type="NCBI Taxonomy" id="1639689"/>
    <lineage>
        <taxon>Bacteria</taxon>
        <taxon>Pseudomonadati</taxon>
        <taxon>Pseudomonadota</taxon>
        <taxon>Alphaproteobacteria</taxon>
        <taxon>Rhodobacterales</taxon>
        <taxon>Paracoccaceae</taxon>
        <taxon>Pontivivens</taxon>
    </lineage>
</organism>
<proteinExistence type="predicted"/>
<protein>
    <submittedName>
        <fullName evidence="1">Uncharacterized protein</fullName>
    </submittedName>
</protein>
<name>A0A2R8AEA8_9RHOB</name>
<accession>A0A2R8AEA8</accession>
<evidence type="ECO:0000313" key="1">
    <source>
        <dbReference type="EMBL" id="SPF30546.1"/>
    </source>
</evidence>
<keyword evidence="2" id="KW-1185">Reference proteome</keyword>
<dbReference type="Proteomes" id="UP000244932">
    <property type="component" value="Unassembled WGS sequence"/>
</dbReference>
<gene>
    <name evidence="1" type="ORF">POI8812_02885</name>
</gene>
<dbReference type="EMBL" id="OMKW01000004">
    <property type="protein sequence ID" value="SPF30546.1"/>
    <property type="molecule type" value="Genomic_DNA"/>
</dbReference>
<dbReference type="AlphaFoldDB" id="A0A2R8AEA8"/>
<evidence type="ECO:0000313" key="2">
    <source>
        <dbReference type="Proteomes" id="UP000244932"/>
    </source>
</evidence>
<dbReference type="RefSeq" id="WP_108783275.1">
    <property type="nucleotide sequence ID" value="NZ_OMKW01000004.1"/>
</dbReference>
<reference evidence="1 2" key="1">
    <citation type="submission" date="2018-03" db="EMBL/GenBank/DDBJ databases">
        <authorList>
            <person name="Keele B.F."/>
        </authorList>
    </citation>
    <scope>NUCLEOTIDE SEQUENCE [LARGE SCALE GENOMIC DNA]</scope>
    <source>
        <strain evidence="1 2">CeCT 8812</strain>
    </source>
</reference>